<proteinExistence type="predicted"/>
<dbReference type="OrthoDB" id="4741489at2"/>
<dbReference type="InterPro" id="IPR010985">
    <property type="entry name" value="Ribbon_hlx_hlx"/>
</dbReference>
<protein>
    <submittedName>
        <fullName evidence="3">CopG family transcriptional regulator</fullName>
    </submittedName>
</protein>
<name>A0A1A2YT11_9MYCO</name>
<accession>A0A1A2YT11</accession>
<evidence type="ECO:0000259" key="2">
    <source>
        <dbReference type="Pfam" id="PF01402"/>
    </source>
</evidence>
<feature type="domain" description="Ribbon-helix-helix protein CopG" evidence="2">
    <location>
        <begin position="5"/>
        <end position="40"/>
    </location>
</feature>
<dbReference type="InterPro" id="IPR002145">
    <property type="entry name" value="CopG"/>
</dbReference>
<evidence type="ECO:0000256" key="1">
    <source>
        <dbReference type="SAM" id="MobiDB-lite"/>
    </source>
</evidence>
<dbReference type="GO" id="GO:0006355">
    <property type="term" value="P:regulation of DNA-templated transcription"/>
    <property type="evidence" value="ECO:0007669"/>
    <property type="project" value="InterPro"/>
</dbReference>
<feature type="region of interest" description="Disordered" evidence="1">
    <location>
        <begin position="61"/>
        <end position="80"/>
    </location>
</feature>
<comment type="caution">
    <text evidence="3">The sequence shown here is derived from an EMBL/GenBank/DDBJ whole genome shotgun (WGS) entry which is preliminary data.</text>
</comment>
<organism evidence="3 4">
    <name type="scientific">Mycobacterium kyorinense</name>
    <dbReference type="NCBI Taxonomy" id="487514"/>
    <lineage>
        <taxon>Bacteria</taxon>
        <taxon>Bacillati</taxon>
        <taxon>Actinomycetota</taxon>
        <taxon>Actinomycetes</taxon>
        <taxon>Mycobacteriales</taxon>
        <taxon>Mycobacteriaceae</taxon>
        <taxon>Mycobacterium</taxon>
    </lineage>
</organism>
<dbReference type="Gene3D" id="1.20.5.780">
    <property type="entry name" value="Single helix bin"/>
    <property type="match status" value="1"/>
</dbReference>
<evidence type="ECO:0000313" key="4">
    <source>
        <dbReference type="Proteomes" id="UP000093592"/>
    </source>
</evidence>
<dbReference type="RefSeq" id="WP_065016372.1">
    <property type="nucleotide sequence ID" value="NZ_LZKJ01000197.1"/>
</dbReference>
<reference evidence="4" key="1">
    <citation type="submission" date="2016-06" db="EMBL/GenBank/DDBJ databases">
        <authorList>
            <person name="Sutton G."/>
            <person name="Brinkac L."/>
            <person name="Sanka R."/>
            <person name="Adams M."/>
            <person name="Lau E."/>
            <person name="Sam S."/>
            <person name="Sreng N."/>
            <person name="Him V."/>
            <person name="Kerleguer A."/>
            <person name="Cheng S."/>
        </authorList>
    </citation>
    <scope>NUCLEOTIDE SEQUENCE [LARGE SCALE GENOMIC DNA]</scope>
    <source>
        <strain evidence="4">E861</strain>
    </source>
</reference>
<dbReference type="EMBL" id="LZKJ01000197">
    <property type="protein sequence ID" value="OBI40583.1"/>
    <property type="molecule type" value="Genomic_DNA"/>
</dbReference>
<dbReference type="AlphaFoldDB" id="A0A1A2YT11"/>
<dbReference type="SUPFAM" id="SSF47598">
    <property type="entry name" value="Ribbon-helix-helix"/>
    <property type="match status" value="1"/>
</dbReference>
<evidence type="ECO:0000313" key="3">
    <source>
        <dbReference type="EMBL" id="OBI40583.1"/>
    </source>
</evidence>
<sequence>MAGTLTIRLDADDRAVLEEAARKQGKGLSAFIREIAEAAARQVRRETIRADGDRVMAHLAKQPEARSELDELGTPLTELP</sequence>
<dbReference type="Pfam" id="PF01402">
    <property type="entry name" value="RHH_1"/>
    <property type="match status" value="1"/>
</dbReference>
<gene>
    <name evidence="3" type="ORF">A5707_09210</name>
</gene>
<dbReference type="Proteomes" id="UP000093592">
    <property type="component" value="Unassembled WGS sequence"/>
</dbReference>